<dbReference type="GO" id="GO:0005576">
    <property type="term" value="C:extracellular region"/>
    <property type="evidence" value="ECO:0007669"/>
    <property type="project" value="InterPro"/>
</dbReference>
<protein>
    <recommendedName>
        <fullName evidence="1">Chitin-binding type-2 domain-containing protein</fullName>
    </recommendedName>
</protein>
<reference evidence="2 3" key="1">
    <citation type="journal article" date="2016" name="Genome Biol. Evol.">
        <title>Gene Family Evolution Reflects Adaptation to Soil Environmental Stressors in the Genome of the Collembolan Orchesella cincta.</title>
        <authorList>
            <person name="Faddeeva-Vakhrusheva A."/>
            <person name="Derks M.F."/>
            <person name="Anvar S.Y."/>
            <person name="Agamennone V."/>
            <person name="Suring W."/>
            <person name="Smit S."/>
            <person name="van Straalen N.M."/>
            <person name="Roelofs D."/>
        </authorList>
    </citation>
    <scope>NUCLEOTIDE SEQUENCE [LARGE SCALE GENOMIC DNA]</scope>
    <source>
        <tissue evidence="2">Mixed pool</tissue>
    </source>
</reference>
<gene>
    <name evidence="2" type="ORF">Ocin01_18217</name>
</gene>
<evidence type="ECO:0000259" key="1">
    <source>
        <dbReference type="Pfam" id="PF01607"/>
    </source>
</evidence>
<dbReference type="Proteomes" id="UP000094527">
    <property type="component" value="Unassembled WGS sequence"/>
</dbReference>
<organism evidence="2 3">
    <name type="scientific">Orchesella cincta</name>
    <name type="common">Springtail</name>
    <name type="synonym">Podura cincta</name>
    <dbReference type="NCBI Taxonomy" id="48709"/>
    <lineage>
        <taxon>Eukaryota</taxon>
        <taxon>Metazoa</taxon>
        <taxon>Ecdysozoa</taxon>
        <taxon>Arthropoda</taxon>
        <taxon>Hexapoda</taxon>
        <taxon>Collembola</taxon>
        <taxon>Entomobryomorpha</taxon>
        <taxon>Entomobryoidea</taxon>
        <taxon>Orchesellidae</taxon>
        <taxon>Orchesellinae</taxon>
        <taxon>Orchesella</taxon>
    </lineage>
</organism>
<name>A0A1D2M660_ORCCI</name>
<dbReference type="SUPFAM" id="SSF57625">
    <property type="entry name" value="Invertebrate chitin-binding proteins"/>
    <property type="match status" value="1"/>
</dbReference>
<keyword evidence="3" id="KW-1185">Reference proteome</keyword>
<feature type="domain" description="Chitin-binding type-2" evidence="1">
    <location>
        <begin position="49"/>
        <end position="86"/>
    </location>
</feature>
<dbReference type="Gene3D" id="2.170.140.10">
    <property type="entry name" value="Chitin binding domain"/>
    <property type="match status" value="1"/>
</dbReference>
<proteinExistence type="predicted"/>
<dbReference type="InterPro" id="IPR002557">
    <property type="entry name" value="Chitin-bd_dom"/>
</dbReference>
<dbReference type="EMBL" id="LJIJ01003568">
    <property type="protein sequence ID" value="ODM88465.1"/>
    <property type="molecule type" value="Genomic_DNA"/>
</dbReference>
<evidence type="ECO:0000313" key="3">
    <source>
        <dbReference type="Proteomes" id="UP000094527"/>
    </source>
</evidence>
<dbReference type="OrthoDB" id="6020543at2759"/>
<evidence type="ECO:0000313" key="2">
    <source>
        <dbReference type="EMBL" id="ODM88465.1"/>
    </source>
</evidence>
<dbReference type="AlphaFoldDB" id="A0A1D2M660"/>
<dbReference type="InterPro" id="IPR036508">
    <property type="entry name" value="Chitin-bd_dom_sf"/>
</dbReference>
<comment type="caution">
    <text evidence="2">The sequence shown here is derived from an EMBL/GenBank/DDBJ whole genome shotgun (WGS) entry which is preliminary data.</text>
</comment>
<dbReference type="Pfam" id="PF01607">
    <property type="entry name" value="CBM_14"/>
    <property type="match status" value="1"/>
</dbReference>
<sequence length="188" mass="21962">MKPGEERRFQSQGLFIVVFFKNEKCTEEDTGALDWFERLSVSRRNVHRGNIYLPHPDCSLYIICINGEAFEEQCRVPLYFNPERKTVNFQTQFQNVWRNEASCFHYHFRKTNRNNYSQPPVTDVPPPGALTQCGQTIKADSGYIQYKLNQNYNSGELCAFLIQLDQRELCDFTLEAHGIIDMSSLLQF</sequence>
<accession>A0A1D2M660</accession>
<dbReference type="GO" id="GO:0008061">
    <property type="term" value="F:chitin binding"/>
    <property type="evidence" value="ECO:0007669"/>
    <property type="project" value="InterPro"/>
</dbReference>